<organism evidence="4 5">
    <name type="scientific">Candidatus Cryptobacteroides intestinigallinarum</name>
    <dbReference type="NCBI Taxonomy" id="2840767"/>
    <lineage>
        <taxon>Bacteria</taxon>
        <taxon>Pseudomonadati</taxon>
        <taxon>Bacteroidota</taxon>
        <taxon>Bacteroidia</taxon>
        <taxon>Bacteroidales</taxon>
        <taxon>Candidatus Cryptobacteroides</taxon>
    </lineage>
</organism>
<dbReference type="PANTHER" id="PTHR33678:SF1">
    <property type="entry name" value="BLL1576 PROTEIN"/>
    <property type="match status" value="1"/>
</dbReference>
<sequence>MTVEEQLAAALAEVENLRMTIAEKDCLIQDLQNKLLWLRKKVFGQMSEKALPVDPSQLSLFEEKHLTDEERAQLDREVEEAEKTITRTITVKAKPSRRPLDTTGLPEKVVHIYPDGVLDVNGHLRDEYVEIGTDESSRLEKRPAEVYIHKDVFHKVILKSDIETKHPEDREILSPEHPLVPVARCMAGASVLADIIVGKFVYHLPFYRLIQQYRESGITISDSTMGGWYEAAVEKLKLLYDILRRQILSSEYIQIDESVIPVIDNEKHKARKGYEWCVRDAVTGDVMFYCDRGSRGHHVAREILGEYRGNVQCDGYEAYDQFEKMPGITVHGCWAHVRRKFVDSLKENERLAMEGILFIRKLYKVESDADDKGLSAEERMEQRRKISYPTILMFEKWIEETYAKVLPKSRLGEALAYAYSLLPRLSRYVNDGRINIDNNLIENAIRPLALGRKNYLFCGNDASAYRAAIVYSLIGTCKAAGVDPRIWMEDVLSKLPYWQRDGKDLAGLLPRTWAKENQITPK</sequence>
<dbReference type="Proteomes" id="UP000823617">
    <property type="component" value="Unassembled WGS sequence"/>
</dbReference>
<accession>A0A9D9N093</accession>
<feature type="domain" description="Transposase IS66 central" evidence="1">
    <location>
        <begin position="185"/>
        <end position="464"/>
    </location>
</feature>
<proteinExistence type="predicted"/>
<protein>
    <submittedName>
        <fullName evidence="4">IS66 family transposase</fullName>
    </submittedName>
</protein>
<reference evidence="4" key="2">
    <citation type="journal article" date="2021" name="PeerJ">
        <title>Extensive microbial diversity within the chicken gut microbiome revealed by metagenomics and culture.</title>
        <authorList>
            <person name="Gilroy R."/>
            <person name="Ravi A."/>
            <person name="Getino M."/>
            <person name="Pursley I."/>
            <person name="Horton D.L."/>
            <person name="Alikhan N.F."/>
            <person name="Baker D."/>
            <person name="Gharbi K."/>
            <person name="Hall N."/>
            <person name="Watson M."/>
            <person name="Adriaenssens E.M."/>
            <person name="Foster-Nyarko E."/>
            <person name="Jarju S."/>
            <person name="Secka A."/>
            <person name="Antonio M."/>
            <person name="Oren A."/>
            <person name="Chaudhuri R.R."/>
            <person name="La Ragione R."/>
            <person name="Hildebrand F."/>
            <person name="Pallen M.J."/>
        </authorList>
    </citation>
    <scope>NUCLEOTIDE SEQUENCE</scope>
    <source>
        <strain evidence="4">B1-3475</strain>
    </source>
</reference>
<reference evidence="4" key="1">
    <citation type="submission" date="2020-10" db="EMBL/GenBank/DDBJ databases">
        <authorList>
            <person name="Gilroy R."/>
        </authorList>
    </citation>
    <scope>NUCLEOTIDE SEQUENCE</scope>
    <source>
        <strain evidence="4">B1-3475</strain>
    </source>
</reference>
<gene>
    <name evidence="4" type="ORF">IAC08_05480</name>
</gene>
<dbReference type="InterPro" id="IPR052344">
    <property type="entry name" value="Transposase-related"/>
</dbReference>
<comment type="caution">
    <text evidence="4">The sequence shown here is derived from an EMBL/GenBank/DDBJ whole genome shotgun (WGS) entry which is preliminary data.</text>
</comment>
<evidence type="ECO:0000313" key="5">
    <source>
        <dbReference type="Proteomes" id="UP000823617"/>
    </source>
</evidence>
<dbReference type="InterPro" id="IPR039552">
    <property type="entry name" value="IS66_C"/>
</dbReference>
<dbReference type="Pfam" id="PF13817">
    <property type="entry name" value="DDE_Tnp_IS66_C"/>
    <property type="match status" value="1"/>
</dbReference>
<evidence type="ECO:0000313" key="4">
    <source>
        <dbReference type="EMBL" id="MBO8455837.1"/>
    </source>
</evidence>
<dbReference type="InterPro" id="IPR004291">
    <property type="entry name" value="Transposase_IS66_central"/>
</dbReference>
<feature type="domain" description="Transposase TnpC homeodomain" evidence="2">
    <location>
        <begin position="31"/>
        <end position="103"/>
    </location>
</feature>
<name>A0A9D9N093_9BACT</name>
<dbReference type="EMBL" id="JADIMK010000057">
    <property type="protein sequence ID" value="MBO8455837.1"/>
    <property type="molecule type" value="Genomic_DNA"/>
</dbReference>
<evidence type="ECO:0000259" key="2">
    <source>
        <dbReference type="Pfam" id="PF13007"/>
    </source>
</evidence>
<dbReference type="Pfam" id="PF13007">
    <property type="entry name" value="LZ_Tnp_IS66"/>
    <property type="match status" value="1"/>
</dbReference>
<evidence type="ECO:0000259" key="3">
    <source>
        <dbReference type="Pfam" id="PF13817"/>
    </source>
</evidence>
<dbReference type="NCBIfam" id="NF033517">
    <property type="entry name" value="transpos_IS66"/>
    <property type="match status" value="1"/>
</dbReference>
<evidence type="ECO:0000259" key="1">
    <source>
        <dbReference type="Pfam" id="PF03050"/>
    </source>
</evidence>
<feature type="domain" description="Transposase IS66 C-terminal" evidence="3">
    <location>
        <begin position="472"/>
        <end position="510"/>
    </location>
</feature>
<dbReference type="AlphaFoldDB" id="A0A9D9N093"/>
<dbReference type="Pfam" id="PF03050">
    <property type="entry name" value="DDE_Tnp_IS66"/>
    <property type="match status" value="1"/>
</dbReference>
<dbReference type="InterPro" id="IPR024463">
    <property type="entry name" value="Transposase_TnpC_homeodom"/>
</dbReference>
<dbReference type="PANTHER" id="PTHR33678">
    <property type="entry name" value="BLL1576 PROTEIN"/>
    <property type="match status" value="1"/>
</dbReference>